<gene>
    <name evidence="1" type="ORF">M431DRAFT_220069</name>
</gene>
<evidence type="ECO:0000313" key="2">
    <source>
        <dbReference type="Proteomes" id="UP000241690"/>
    </source>
</evidence>
<organism evidence="1 2">
    <name type="scientific">Trichoderma harzianum CBS 226.95</name>
    <dbReference type="NCBI Taxonomy" id="983964"/>
    <lineage>
        <taxon>Eukaryota</taxon>
        <taxon>Fungi</taxon>
        <taxon>Dikarya</taxon>
        <taxon>Ascomycota</taxon>
        <taxon>Pezizomycotina</taxon>
        <taxon>Sordariomycetes</taxon>
        <taxon>Hypocreomycetidae</taxon>
        <taxon>Hypocreales</taxon>
        <taxon>Hypocreaceae</taxon>
        <taxon>Trichoderma</taxon>
    </lineage>
</organism>
<name>A0A2T4A3A4_TRIHA</name>
<dbReference type="EMBL" id="KZ679685">
    <property type="protein sequence ID" value="PTB51536.1"/>
    <property type="molecule type" value="Genomic_DNA"/>
</dbReference>
<dbReference type="GeneID" id="36622121"/>
<proteinExistence type="predicted"/>
<accession>A0A2T4A3A4</accession>
<protein>
    <submittedName>
        <fullName evidence="1">Uncharacterized protein</fullName>
    </submittedName>
</protein>
<keyword evidence="2" id="KW-1185">Reference proteome</keyword>
<dbReference type="RefSeq" id="XP_024771213.1">
    <property type="nucleotide sequence ID" value="XM_024913559.1"/>
</dbReference>
<dbReference type="AlphaFoldDB" id="A0A2T4A3A4"/>
<sequence length="292" mass="32636">MYLAGHRVVPSRGRIEQRRRSLTLWLRAMLRCGTLGIPRIYLHLHLHSHPLAISNGPAQNQQQQSSGGQSMLYVFLSICGQSAAALHCPSNLICKGLFGSTRCLPRLASHQRPELLLVHCSAHYPLQLSAKRPVTAPTAARAPQHLPAHRLRLRLRRPSKSQLPPFFYPFHPLPPLFSLFPSFSLPDNLRPDESIASFGTFSFEHRRLFDSTHRHAPLQHLRSAIIFLFSFFLFRSGLPSLPRTRYLVTDISNLAPSPSAALPNSPLQVSWPLGVSISVTSCPSLPFSPVLH</sequence>
<dbReference type="Proteomes" id="UP000241690">
    <property type="component" value="Unassembled WGS sequence"/>
</dbReference>
<evidence type="ECO:0000313" key="1">
    <source>
        <dbReference type="EMBL" id="PTB51536.1"/>
    </source>
</evidence>
<reference evidence="1 2" key="1">
    <citation type="submission" date="2016-07" db="EMBL/GenBank/DDBJ databases">
        <title>Multiple horizontal gene transfer events from other fungi enriched the ability of initially mycotrophic Trichoderma (Ascomycota) to feed on dead plant biomass.</title>
        <authorList>
            <consortium name="DOE Joint Genome Institute"/>
            <person name="Aerts A."/>
            <person name="Atanasova L."/>
            <person name="Chenthamara K."/>
            <person name="Zhang J."/>
            <person name="Grujic M."/>
            <person name="Henrissat B."/>
            <person name="Kuo A."/>
            <person name="Salamov A."/>
            <person name="Lipzen A."/>
            <person name="Labutti K."/>
            <person name="Barry K."/>
            <person name="Miao Y."/>
            <person name="Rahimi M.J."/>
            <person name="Shen Q."/>
            <person name="Grigoriev I.V."/>
            <person name="Kubicek C.P."/>
            <person name="Druzhinina I.S."/>
        </authorList>
    </citation>
    <scope>NUCLEOTIDE SEQUENCE [LARGE SCALE GENOMIC DNA]</scope>
    <source>
        <strain evidence="1 2">CBS 226.95</strain>
    </source>
</reference>